<sequence>HVEVQNVDIYERLERVARAGDIENLYELIADDANILRHFDEFHFCDTPLHIATENGRTHLAMERRIYLPGRMKMATQSTILLHQLIRLRIVNIKAKNLDGKTAMDILQTYKSPLFPKISRLLKPKKPSFIEKQNTLLGLLSNLSKIRHTSLNTSDNRSVIIVVAILIVTATYQAGFSPPGGFWQEDSKPGDFNPHFAG</sequence>
<feature type="domain" description="PGG" evidence="1">
    <location>
        <begin position="154"/>
        <end position="190"/>
    </location>
</feature>
<name>R0H3H0_9BRAS</name>
<protein>
    <recommendedName>
        <fullName evidence="1">PGG domain-containing protein</fullName>
    </recommendedName>
</protein>
<evidence type="ECO:0000259" key="1">
    <source>
        <dbReference type="Pfam" id="PF13962"/>
    </source>
</evidence>
<dbReference type="Proteomes" id="UP000029121">
    <property type="component" value="Unassembled WGS sequence"/>
</dbReference>
<dbReference type="PANTHER" id="PTHR24128">
    <property type="entry name" value="HOMEOBOX PROTEIN WARIAI"/>
    <property type="match status" value="1"/>
</dbReference>
<evidence type="ECO:0000313" key="2">
    <source>
        <dbReference type="EMBL" id="EOA18053.1"/>
    </source>
</evidence>
<evidence type="ECO:0000313" key="3">
    <source>
        <dbReference type="Proteomes" id="UP000029121"/>
    </source>
</evidence>
<keyword evidence="3" id="KW-1185">Reference proteome</keyword>
<accession>R0H3H0</accession>
<proteinExistence type="predicted"/>
<reference evidence="3" key="1">
    <citation type="journal article" date="2013" name="Nat. Genet.">
        <title>The Capsella rubella genome and the genomic consequences of rapid mating system evolution.</title>
        <authorList>
            <person name="Slotte T."/>
            <person name="Hazzouri K.M."/>
            <person name="Agren J.A."/>
            <person name="Koenig D."/>
            <person name="Maumus F."/>
            <person name="Guo Y.L."/>
            <person name="Steige K."/>
            <person name="Platts A.E."/>
            <person name="Escobar J.S."/>
            <person name="Newman L.K."/>
            <person name="Wang W."/>
            <person name="Mandakova T."/>
            <person name="Vello E."/>
            <person name="Smith L.M."/>
            <person name="Henz S.R."/>
            <person name="Steffen J."/>
            <person name="Takuno S."/>
            <person name="Brandvain Y."/>
            <person name="Coop G."/>
            <person name="Andolfatto P."/>
            <person name="Hu T.T."/>
            <person name="Blanchette M."/>
            <person name="Clark R.M."/>
            <person name="Quesneville H."/>
            <person name="Nordborg M."/>
            <person name="Gaut B.S."/>
            <person name="Lysak M.A."/>
            <person name="Jenkins J."/>
            <person name="Grimwood J."/>
            <person name="Chapman J."/>
            <person name="Prochnik S."/>
            <person name="Shu S."/>
            <person name="Rokhsar D."/>
            <person name="Schmutz J."/>
            <person name="Weigel D."/>
            <person name="Wright S.I."/>
        </authorList>
    </citation>
    <scope>NUCLEOTIDE SEQUENCE [LARGE SCALE GENOMIC DNA]</scope>
    <source>
        <strain evidence="3">cv. Monte Gargano</strain>
    </source>
</reference>
<dbReference type="STRING" id="81985.R0H3H0"/>
<dbReference type="EMBL" id="KB870811">
    <property type="protein sequence ID" value="EOA18053.1"/>
    <property type="molecule type" value="Genomic_DNA"/>
</dbReference>
<dbReference type="PANTHER" id="PTHR24128:SF24">
    <property type="entry name" value="ANKYRIN REPEAT PROTEIN"/>
    <property type="match status" value="1"/>
</dbReference>
<dbReference type="eggNOG" id="KOG0504">
    <property type="taxonomic scope" value="Eukaryota"/>
</dbReference>
<dbReference type="InterPro" id="IPR026961">
    <property type="entry name" value="PGG_dom"/>
</dbReference>
<dbReference type="Pfam" id="PF13962">
    <property type="entry name" value="PGG"/>
    <property type="match status" value="1"/>
</dbReference>
<organism evidence="2 3">
    <name type="scientific">Capsella rubella</name>
    <dbReference type="NCBI Taxonomy" id="81985"/>
    <lineage>
        <taxon>Eukaryota</taxon>
        <taxon>Viridiplantae</taxon>
        <taxon>Streptophyta</taxon>
        <taxon>Embryophyta</taxon>
        <taxon>Tracheophyta</taxon>
        <taxon>Spermatophyta</taxon>
        <taxon>Magnoliopsida</taxon>
        <taxon>eudicotyledons</taxon>
        <taxon>Gunneridae</taxon>
        <taxon>Pentapetalae</taxon>
        <taxon>rosids</taxon>
        <taxon>malvids</taxon>
        <taxon>Brassicales</taxon>
        <taxon>Brassicaceae</taxon>
        <taxon>Camelineae</taxon>
        <taxon>Capsella</taxon>
    </lineage>
</organism>
<gene>
    <name evidence="2" type="ORF">CARUB_v10006499mg</name>
</gene>
<dbReference type="AlphaFoldDB" id="R0H3H0"/>
<feature type="non-terminal residue" evidence="2">
    <location>
        <position position="1"/>
    </location>
</feature>